<comment type="caution">
    <text evidence="2">The sequence shown here is derived from an EMBL/GenBank/DDBJ whole genome shotgun (WGS) entry which is preliminary data.</text>
</comment>
<dbReference type="Proteomes" id="UP000004322">
    <property type="component" value="Unassembled WGS sequence"/>
</dbReference>
<evidence type="ECO:0000313" key="3">
    <source>
        <dbReference type="Proteomes" id="UP000004322"/>
    </source>
</evidence>
<name>G5JQT0_STRCG</name>
<dbReference type="STRING" id="873449.STRCR_1888"/>
<dbReference type="EMBL" id="AEUV02000002">
    <property type="protein sequence ID" value="EHI74362.1"/>
    <property type="molecule type" value="Genomic_DNA"/>
</dbReference>
<keyword evidence="3" id="KW-1185">Reference proteome</keyword>
<proteinExistence type="predicted"/>
<keyword evidence="1" id="KW-0472">Membrane</keyword>
<sequence length="60" mass="6704">MTIGTKLINGCIVILAMSMVAVNLYSDIDQKFNISFQTNVLAVLLVIFLVIIGLFWNKDK</sequence>
<feature type="transmembrane region" description="Helical" evidence="1">
    <location>
        <begin position="7"/>
        <end position="26"/>
    </location>
</feature>
<accession>G5JQT0</accession>
<reference evidence="2" key="1">
    <citation type="submission" date="2011-07" db="EMBL/GenBank/DDBJ databases">
        <authorList>
            <person name="Stanhope M.J."/>
            <person name="Durkin A.S."/>
            <person name="Hostetler J."/>
            <person name="Kim M."/>
            <person name="Radune D."/>
            <person name="Singh I."/>
            <person name="Town C.D."/>
        </authorList>
    </citation>
    <scope>NUCLEOTIDE SEQUENCE [LARGE SCALE GENOMIC DNA]</scope>
    <source>
        <strain evidence="2">HS-6</strain>
    </source>
</reference>
<organism evidence="2 3">
    <name type="scientific">Streptococcus criceti HS-6</name>
    <dbReference type="NCBI Taxonomy" id="873449"/>
    <lineage>
        <taxon>Bacteria</taxon>
        <taxon>Bacillati</taxon>
        <taxon>Bacillota</taxon>
        <taxon>Bacilli</taxon>
        <taxon>Lactobacillales</taxon>
        <taxon>Streptococcaceae</taxon>
        <taxon>Streptococcus</taxon>
    </lineage>
</organism>
<feature type="transmembrane region" description="Helical" evidence="1">
    <location>
        <begin position="38"/>
        <end position="56"/>
    </location>
</feature>
<evidence type="ECO:0000313" key="2">
    <source>
        <dbReference type="EMBL" id="EHI74362.1"/>
    </source>
</evidence>
<evidence type="ECO:0000256" key="1">
    <source>
        <dbReference type="SAM" id="Phobius"/>
    </source>
</evidence>
<gene>
    <name evidence="2" type="ORF">STRCR_1888</name>
</gene>
<dbReference type="AlphaFoldDB" id="G5JQT0"/>
<protein>
    <submittedName>
        <fullName evidence="2">Uncharacterized protein</fullName>
    </submittedName>
</protein>
<keyword evidence="1" id="KW-1133">Transmembrane helix</keyword>
<keyword evidence="1" id="KW-0812">Transmembrane</keyword>